<sequence length="63" mass="6506">MAPKLGRTIAGAIYGVLPGVILVLLAHFVIIGEWQLTIGANGLAQAFIGLVAGAVVGYNWRSS</sequence>
<keyword evidence="1" id="KW-0472">Membrane</keyword>
<feature type="transmembrane region" description="Helical" evidence="1">
    <location>
        <begin position="38"/>
        <end position="60"/>
    </location>
</feature>
<name>A0A428ZFK1_KIBAR</name>
<accession>A0A428ZFK1</accession>
<keyword evidence="1" id="KW-0812">Transmembrane</keyword>
<comment type="caution">
    <text evidence="2">The sequence shown here is derived from an EMBL/GenBank/DDBJ whole genome shotgun (WGS) entry which is preliminary data.</text>
</comment>
<keyword evidence="1" id="KW-1133">Transmembrane helix</keyword>
<organism evidence="2 3">
    <name type="scientific">Kibdelosporangium aridum</name>
    <dbReference type="NCBI Taxonomy" id="2030"/>
    <lineage>
        <taxon>Bacteria</taxon>
        <taxon>Bacillati</taxon>
        <taxon>Actinomycetota</taxon>
        <taxon>Actinomycetes</taxon>
        <taxon>Pseudonocardiales</taxon>
        <taxon>Pseudonocardiaceae</taxon>
        <taxon>Kibdelosporangium</taxon>
    </lineage>
</organism>
<dbReference type="RefSeq" id="WP_037263002.1">
    <property type="nucleotide sequence ID" value="NZ_QHKI01000007.1"/>
</dbReference>
<dbReference type="EMBL" id="QHKI01000007">
    <property type="protein sequence ID" value="RSM86857.1"/>
    <property type="molecule type" value="Genomic_DNA"/>
</dbReference>
<evidence type="ECO:0000256" key="1">
    <source>
        <dbReference type="SAM" id="Phobius"/>
    </source>
</evidence>
<reference evidence="2 3" key="1">
    <citation type="submission" date="2018-05" db="EMBL/GenBank/DDBJ databases">
        <title>Evolution of GPA BGCs.</title>
        <authorList>
            <person name="Waglechner N."/>
            <person name="Wright G.D."/>
        </authorList>
    </citation>
    <scope>NUCLEOTIDE SEQUENCE [LARGE SCALE GENOMIC DNA]</scope>
    <source>
        <strain evidence="2 3">A82846</strain>
    </source>
</reference>
<evidence type="ECO:0000313" key="3">
    <source>
        <dbReference type="Proteomes" id="UP000287547"/>
    </source>
</evidence>
<evidence type="ECO:0000313" key="2">
    <source>
        <dbReference type="EMBL" id="RSM86857.1"/>
    </source>
</evidence>
<protein>
    <submittedName>
        <fullName evidence="2">Uncharacterized protein</fullName>
    </submittedName>
</protein>
<dbReference type="Proteomes" id="UP000287547">
    <property type="component" value="Unassembled WGS sequence"/>
</dbReference>
<gene>
    <name evidence="2" type="ORF">DMH04_11385</name>
</gene>
<dbReference type="AlphaFoldDB" id="A0A428ZFK1"/>
<feature type="transmembrane region" description="Helical" evidence="1">
    <location>
        <begin position="12"/>
        <end position="32"/>
    </location>
</feature>
<proteinExistence type="predicted"/>